<proteinExistence type="predicted"/>
<sequence>VKTIDRNVCPPPPSMKVVPLMEQRFMKGVQRSCLKESDDDESHALSTGSGKAE</sequence>
<dbReference type="AlphaFoldDB" id="A0A2H3CEU2"/>
<protein>
    <submittedName>
        <fullName evidence="2">Uncharacterized protein</fullName>
    </submittedName>
</protein>
<feature type="non-terminal residue" evidence="2">
    <location>
        <position position="1"/>
    </location>
</feature>
<organism evidence="2 3">
    <name type="scientific">Armillaria gallica</name>
    <name type="common">Bulbous honey fungus</name>
    <name type="synonym">Armillaria bulbosa</name>
    <dbReference type="NCBI Taxonomy" id="47427"/>
    <lineage>
        <taxon>Eukaryota</taxon>
        <taxon>Fungi</taxon>
        <taxon>Dikarya</taxon>
        <taxon>Basidiomycota</taxon>
        <taxon>Agaricomycotina</taxon>
        <taxon>Agaricomycetes</taxon>
        <taxon>Agaricomycetidae</taxon>
        <taxon>Agaricales</taxon>
        <taxon>Marasmiineae</taxon>
        <taxon>Physalacriaceae</taxon>
        <taxon>Armillaria</taxon>
    </lineage>
</organism>
<evidence type="ECO:0000313" key="2">
    <source>
        <dbReference type="EMBL" id="PBK80370.1"/>
    </source>
</evidence>
<gene>
    <name evidence="2" type="ORF">ARMGADRAFT_1020930</name>
</gene>
<keyword evidence="3" id="KW-1185">Reference proteome</keyword>
<reference evidence="3" key="1">
    <citation type="journal article" date="2017" name="Nat. Ecol. Evol.">
        <title>Genome expansion and lineage-specific genetic innovations in the forest pathogenic fungi Armillaria.</title>
        <authorList>
            <person name="Sipos G."/>
            <person name="Prasanna A.N."/>
            <person name="Walter M.C."/>
            <person name="O'Connor E."/>
            <person name="Balint B."/>
            <person name="Krizsan K."/>
            <person name="Kiss B."/>
            <person name="Hess J."/>
            <person name="Varga T."/>
            <person name="Slot J."/>
            <person name="Riley R."/>
            <person name="Boka B."/>
            <person name="Rigling D."/>
            <person name="Barry K."/>
            <person name="Lee J."/>
            <person name="Mihaltcheva S."/>
            <person name="LaButti K."/>
            <person name="Lipzen A."/>
            <person name="Waldron R."/>
            <person name="Moloney N.M."/>
            <person name="Sperisen C."/>
            <person name="Kredics L."/>
            <person name="Vagvoelgyi C."/>
            <person name="Patrignani A."/>
            <person name="Fitzpatrick D."/>
            <person name="Nagy I."/>
            <person name="Doyle S."/>
            <person name="Anderson J.B."/>
            <person name="Grigoriev I.V."/>
            <person name="Gueldener U."/>
            <person name="Muensterkoetter M."/>
            <person name="Nagy L.G."/>
        </authorList>
    </citation>
    <scope>NUCLEOTIDE SEQUENCE [LARGE SCALE GENOMIC DNA]</scope>
    <source>
        <strain evidence="3">Ar21-2</strain>
    </source>
</reference>
<feature type="compositionally biased region" description="Polar residues" evidence="1">
    <location>
        <begin position="44"/>
        <end position="53"/>
    </location>
</feature>
<dbReference type="InParanoid" id="A0A2H3CEU2"/>
<name>A0A2H3CEU2_ARMGA</name>
<evidence type="ECO:0000313" key="3">
    <source>
        <dbReference type="Proteomes" id="UP000217790"/>
    </source>
</evidence>
<accession>A0A2H3CEU2</accession>
<dbReference type="Proteomes" id="UP000217790">
    <property type="component" value="Unassembled WGS sequence"/>
</dbReference>
<dbReference type="EMBL" id="KZ293746">
    <property type="protein sequence ID" value="PBK80370.1"/>
    <property type="molecule type" value="Genomic_DNA"/>
</dbReference>
<evidence type="ECO:0000256" key="1">
    <source>
        <dbReference type="SAM" id="MobiDB-lite"/>
    </source>
</evidence>
<feature type="region of interest" description="Disordered" evidence="1">
    <location>
        <begin position="31"/>
        <end position="53"/>
    </location>
</feature>